<dbReference type="InterPro" id="IPR039672">
    <property type="entry name" value="MFS_2"/>
</dbReference>
<comment type="caution">
    <text evidence="10">The sequence shown here is derived from an EMBL/GenBank/DDBJ whole genome shotgun (WGS) entry which is preliminary data.</text>
</comment>
<dbReference type="PROSITE" id="PS50850">
    <property type="entry name" value="MFS"/>
    <property type="match status" value="1"/>
</dbReference>
<keyword evidence="3" id="KW-0813">Transport</keyword>
<evidence type="ECO:0000256" key="6">
    <source>
        <dbReference type="ARBA" id="ARBA00022989"/>
    </source>
</evidence>
<feature type="transmembrane region" description="Helical" evidence="8">
    <location>
        <begin position="422"/>
        <end position="446"/>
    </location>
</feature>
<feature type="transmembrane region" description="Helical" evidence="8">
    <location>
        <begin position="247"/>
        <end position="269"/>
    </location>
</feature>
<feature type="transmembrane region" description="Helical" evidence="8">
    <location>
        <begin position="336"/>
        <end position="356"/>
    </location>
</feature>
<evidence type="ECO:0000313" key="10">
    <source>
        <dbReference type="EMBL" id="RJP23529.1"/>
    </source>
</evidence>
<dbReference type="GO" id="GO:0015293">
    <property type="term" value="F:symporter activity"/>
    <property type="evidence" value="ECO:0007669"/>
    <property type="project" value="InterPro"/>
</dbReference>
<evidence type="ECO:0000256" key="4">
    <source>
        <dbReference type="ARBA" id="ARBA00022475"/>
    </source>
</evidence>
<dbReference type="InterPro" id="IPR020846">
    <property type="entry name" value="MFS_dom"/>
</dbReference>
<dbReference type="PANTHER" id="PTHR11328:SF24">
    <property type="entry name" value="MAJOR FACILITATOR SUPERFAMILY (MFS) PROFILE DOMAIN-CONTAINING PROTEIN"/>
    <property type="match status" value="1"/>
</dbReference>
<keyword evidence="5 8" id="KW-0812">Transmembrane</keyword>
<feature type="transmembrane region" description="Helical" evidence="8">
    <location>
        <begin position="28"/>
        <end position="52"/>
    </location>
</feature>
<keyword evidence="6 8" id="KW-1133">Transmembrane helix</keyword>
<dbReference type="InterPro" id="IPR018043">
    <property type="entry name" value="Na/Gal_symport_CS"/>
</dbReference>
<evidence type="ECO:0000259" key="9">
    <source>
        <dbReference type="PROSITE" id="PS50850"/>
    </source>
</evidence>
<dbReference type="SUPFAM" id="SSF103473">
    <property type="entry name" value="MFS general substrate transporter"/>
    <property type="match status" value="1"/>
</dbReference>
<dbReference type="Proteomes" id="UP000265882">
    <property type="component" value="Unassembled WGS sequence"/>
</dbReference>
<dbReference type="EMBL" id="QZKU01000045">
    <property type="protein sequence ID" value="RJP23529.1"/>
    <property type="molecule type" value="Genomic_DNA"/>
</dbReference>
<reference evidence="10 11" key="1">
    <citation type="journal article" date="2017" name="ISME J.">
        <title>Energy and carbon metabolisms in a deep terrestrial subsurface fluid microbial community.</title>
        <authorList>
            <person name="Momper L."/>
            <person name="Jungbluth S.P."/>
            <person name="Lee M.D."/>
            <person name="Amend J.P."/>
        </authorList>
    </citation>
    <scope>NUCLEOTIDE SEQUENCE [LARGE SCALE GENOMIC DNA]</scope>
    <source>
        <strain evidence="10">SURF_5</strain>
    </source>
</reference>
<evidence type="ECO:0000256" key="2">
    <source>
        <dbReference type="ARBA" id="ARBA00009617"/>
    </source>
</evidence>
<evidence type="ECO:0000256" key="8">
    <source>
        <dbReference type="SAM" id="Phobius"/>
    </source>
</evidence>
<feature type="transmembrane region" description="Helical" evidence="8">
    <location>
        <begin position="197"/>
        <end position="216"/>
    </location>
</feature>
<comment type="subcellular location">
    <subcellularLocation>
        <location evidence="1">Cell membrane</location>
        <topology evidence="1">Multi-pass membrane protein</topology>
    </subcellularLocation>
</comment>
<evidence type="ECO:0000256" key="7">
    <source>
        <dbReference type="ARBA" id="ARBA00023136"/>
    </source>
</evidence>
<dbReference type="PROSITE" id="PS00872">
    <property type="entry name" value="NA_GALACTOSIDE_SYMP"/>
    <property type="match status" value="1"/>
</dbReference>
<gene>
    <name evidence="10" type="ORF">C4520_06125</name>
</gene>
<keyword evidence="7 8" id="KW-0472">Membrane</keyword>
<evidence type="ECO:0000256" key="1">
    <source>
        <dbReference type="ARBA" id="ARBA00004651"/>
    </source>
</evidence>
<dbReference type="CDD" id="cd17332">
    <property type="entry name" value="MFS_MelB_like"/>
    <property type="match status" value="1"/>
</dbReference>
<feature type="transmembrane region" description="Helical" evidence="8">
    <location>
        <begin position="281"/>
        <end position="301"/>
    </location>
</feature>
<dbReference type="InterPro" id="IPR036259">
    <property type="entry name" value="MFS_trans_sf"/>
</dbReference>
<feature type="transmembrane region" description="Helical" evidence="8">
    <location>
        <begin position="97"/>
        <end position="119"/>
    </location>
</feature>
<dbReference type="AlphaFoldDB" id="A0A3A4NXE1"/>
<feature type="transmembrane region" description="Helical" evidence="8">
    <location>
        <begin position="170"/>
        <end position="191"/>
    </location>
</feature>
<comment type="similarity">
    <text evidence="2">Belongs to the sodium:galactoside symporter (TC 2.A.2) family.</text>
</comment>
<dbReference type="Gene3D" id="1.20.1250.20">
    <property type="entry name" value="MFS general substrate transporter like domains"/>
    <property type="match status" value="2"/>
</dbReference>
<feature type="transmembrane region" description="Helical" evidence="8">
    <location>
        <begin position="125"/>
        <end position="143"/>
    </location>
</feature>
<protein>
    <submittedName>
        <fullName evidence="10">MFS transporter</fullName>
    </submittedName>
</protein>
<feature type="transmembrane region" description="Helical" evidence="8">
    <location>
        <begin position="313"/>
        <end position="330"/>
    </location>
</feature>
<feature type="domain" description="Major facilitator superfamily (MFS) profile" evidence="9">
    <location>
        <begin position="1"/>
        <end position="448"/>
    </location>
</feature>
<feature type="transmembrane region" description="Helical" evidence="8">
    <location>
        <begin position="58"/>
        <end position="76"/>
    </location>
</feature>
<organism evidence="10 11">
    <name type="scientific">Abyssobacteria bacterium (strain SURF_5)</name>
    <dbReference type="NCBI Taxonomy" id="2093360"/>
    <lineage>
        <taxon>Bacteria</taxon>
        <taxon>Pseudomonadati</taxon>
        <taxon>Candidatus Hydrogenedentota</taxon>
        <taxon>Candidatus Abyssobacteria</taxon>
    </lineage>
</organism>
<dbReference type="PANTHER" id="PTHR11328">
    <property type="entry name" value="MAJOR FACILITATOR SUPERFAMILY DOMAIN-CONTAINING PROTEIN"/>
    <property type="match status" value="1"/>
</dbReference>
<feature type="transmembrane region" description="Helical" evidence="8">
    <location>
        <begin position="377"/>
        <end position="402"/>
    </location>
</feature>
<dbReference type="GO" id="GO:0006814">
    <property type="term" value="P:sodium ion transport"/>
    <property type="evidence" value="ECO:0007669"/>
    <property type="project" value="InterPro"/>
</dbReference>
<name>A0A3A4NXE1_ABYX5</name>
<proteinExistence type="inferred from homology"/>
<keyword evidence="4" id="KW-1003">Cell membrane</keyword>
<evidence type="ECO:0000313" key="11">
    <source>
        <dbReference type="Proteomes" id="UP000265882"/>
    </source>
</evidence>
<accession>A0A3A4NXE1</accession>
<evidence type="ECO:0000256" key="5">
    <source>
        <dbReference type="ARBA" id="ARBA00022692"/>
    </source>
</evidence>
<evidence type="ECO:0000256" key="3">
    <source>
        <dbReference type="ARBA" id="ARBA00022448"/>
    </source>
</evidence>
<dbReference type="GO" id="GO:0005886">
    <property type="term" value="C:plasma membrane"/>
    <property type="evidence" value="ECO:0007669"/>
    <property type="project" value="UniProtKB-SubCell"/>
</dbReference>
<sequence>MAEIQSGKIHVAAPSLEAREKLRLSTHVCYGVSQFGLNCIGTAFGINALFFYTTVLRFDSVLFGIIMLIGQAWDAISDPLMGHLSDNTNWKRGRRRPFIILGAVPFSVAFFLVFSPPALSSQNVIFIYLLAAVLLMFTARTVFETPYNALAPELTPDYDERTKLSGFRQFFGTIGDAQGAILPLLLVSLFHEHRKPAHFVYGLFAALITIILAEITRRGTFEKPSRIHRSQVSVVDSFIAMSRNRPYLIFIFSSTVAQMSNNIVTYLVLFVTKYWFLNEALATRFFAFFFIGCVLAVPLWVKLSNLLGKKWTYILDLTGYGVLLSGILFLSKDAHLAATVVMFFAGMFNVGLWILSGTIAPDIIEWDEYHTGKRREGVYAGVWTFMYKAGIGLALMIVGFALKLIDFNADLPAQSASTLFKLRILFGPIPALFLIAGALVFLLYPITKSKHQEIRRLILQRRQNEQP</sequence>
<dbReference type="GO" id="GO:0008643">
    <property type="term" value="P:carbohydrate transport"/>
    <property type="evidence" value="ECO:0007669"/>
    <property type="project" value="InterPro"/>
</dbReference>
<dbReference type="Pfam" id="PF13347">
    <property type="entry name" value="MFS_2"/>
    <property type="match status" value="1"/>
</dbReference>